<dbReference type="EMBL" id="LN483157">
    <property type="protein sequence ID" value="CED84329.1"/>
    <property type="molecule type" value="Genomic_DNA"/>
</dbReference>
<organism evidence="1">
    <name type="scientific">Phaffia rhodozyma</name>
    <name type="common">Yeast</name>
    <name type="synonym">Xanthophyllomyces dendrorhous</name>
    <dbReference type="NCBI Taxonomy" id="264483"/>
    <lineage>
        <taxon>Eukaryota</taxon>
        <taxon>Fungi</taxon>
        <taxon>Dikarya</taxon>
        <taxon>Basidiomycota</taxon>
        <taxon>Agaricomycotina</taxon>
        <taxon>Tremellomycetes</taxon>
        <taxon>Cystofilobasidiales</taxon>
        <taxon>Mrakiaceae</taxon>
        <taxon>Phaffia</taxon>
    </lineage>
</organism>
<sequence>MIPTSGLSCSICIIRFPYAVLYSCNSYPFSSSHLCFPSFFDLPFYRFFRKDLDRFPLVFDFWSCCSFSLGFGSGNNMYFLNYMHCTDWKQREKEVTTAGFHSFYAAGRSLIHRVDEYAIGQVEANIMLQELILSERSIESFDRVIMLRV</sequence>
<dbReference type="AlphaFoldDB" id="A0A0F7SUJ5"/>
<protein>
    <submittedName>
        <fullName evidence="1">Uncharacterized protein</fullName>
    </submittedName>
</protein>
<name>A0A0F7SUJ5_PHARH</name>
<accession>A0A0F7SUJ5</accession>
<reference evidence="1" key="1">
    <citation type="submission" date="2014-08" db="EMBL/GenBank/DDBJ databases">
        <authorList>
            <person name="Sharma Rahul"/>
            <person name="Thines Marco"/>
        </authorList>
    </citation>
    <scope>NUCLEOTIDE SEQUENCE</scope>
</reference>
<evidence type="ECO:0000313" key="1">
    <source>
        <dbReference type="EMBL" id="CED84329.1"/>
    </source>
</evidence>
<proteinExistence type="predicted"/>